<organism evidence="2 3">
    <name type="scientific">Mesorhizobium onobrychidis</name>
    <dbReference type="NCBI Taxonomy" id="2775404"/>
    <lineage>
        <taxon>Bacteria</taxon>
        <taxon>Pseudomonadati</taxon>
        <taxon>Pseudomonadota</taxon>
        <taxon>Alphaproteobacteria</taxon>
        <taxon>Hyphomicrobiales</taxon>
        <taxon>Phyllobacteriaceae</taxon>
        <taxon>Mesorhizobium</taxon>
    </lineage>
</organism>
<sequence length="64" mass="6754">MTGAAFLDADLSMWVKAAGCVFAVAFGLVAGYRVQRVLRAYIPNMPAELGPAVGLIASVTWLLL</sequence>
<dbReference type="RefSeq" id="WP_258119077.1">
    <property type="nucleotide sequence ID" value="NZ_CP062229.1"/>
</dbReference>
<protein>
    <submittedName>
        <fullName evidence="2">Uncharacterized protein</fullName>
    </submittedName>
</protein>
<keyword evidence="1" id="KW-1133">Transmembrane helix</keyword>
<accession>A0ABY5QVK3</accession>
<evidence type="ECO:0000313" key="3">
    <source>
        <dbReference type="Proteomes" id="UP001058098"/>
    </source>
</evidence>
<keyword evidence="1" id="KW-0812">Transmembrane</keyword>
<keyword evidence="1" id="KW-0472">Membrane</keyword>
<evidence type="ECO:0000256" key="1">
    <source>
        <dbReference type="SAM" id="Phobius"/>
    </source>
</evidence>
<dbReference type="EMBL" id="CP062229">
    <property type="protein sequence ID" value="UVC14694.1"/>
    <property type="molecule type" value="Genomic_DNA"/>
</dbReference>
<dbReference type="Proteomes" id="UP001058098">
    <property type="component" value="Chromosome"/>
</dbReference>
<reference evidence="2" key="1">
    <citation type="submission" date="2020-09" db="EMBL/GenBank/DDBJ databases">
        <title>Rhizobia associated with sainfoin plants.</title>
        <authorList>
            <person name="Asharfi S."/>
            <person name="Kuzmanovic N."/>
            <person name="Bunk B."/>
            <person name="Sproeer C."/>
            <person name="Becker M."/>
            <person name="Thuenen T."/>
        </authorList>
    </citation>
    <scope>NUCLEOTIDE SEQUENCE</scope>
    <source>
        <strain evidence="2">OM4</strain>
    </source>
</reference>
<gene>
    <name evidence="2" type="ORF">IHQ72_29445</name>
</gene>
<evidence type="ECO:0000313" key="2">
    <source>
        <dbReference type="EMBL" id="UVC14694.1"/>
    </source>
</evidence>
<proteinExistence type="predicted"/>
<name>A0ABY5QVK3_9HYPH</name>
<feature type="transmembrane region" description="Helical" evidence="1">
    <location>
        <begin position="13"/>
        <end position="34"/>
    </location>
</feature>
<keyword evidence="3" id="KW-1185">Reference proteome</keyword>